<gene>
    <name evidence="2" type="ORF">NEQG_02541</name>
</gene>
<evidence type="ECO:0000256" key="1">
    <source>
        <dbReference type="SAM" id="MobiDB-lite"/>
    </source>
</evidence>
<feature type="region of interest" description="Disordered" evidence="1">
    <location>
        <begin position="1"/>
        <end position="28"/>
    </location>
</feature>
<accession>I3EDA9</accession>
<dbReference type="InParanoid" id="I3EDA9"/>
<reference evidence="2" key="1">
    <citation type="submission" date="2011-01" db="EMBL/GenBank/DDBJ databases">
        <title>The Genome Sequence of Nematocida parisii strain ERTm3.</title>
        <authorList>
            <consortium name="The Broad Institute Genome Sequencing Platform"/>
            <consortium name="The Broad Institute Genome Sequencing Center for Infectious Disease"/>
            <person name="Cuomo C."/>
            <person name="Troemel E."/>
            <person name="Young S.K."/>
            <person name="Zeng Q."/>
            <person name="Gargeya S."/>
            <person name="Fitzgerald M."/>
            <person name="Haas B."/>
            <person name="Abouelleil A."/>
            <person name="Alvarado L."/>
            <person name="Arachchi H.M."/>
            <person name="Berlin A."/>
            <person name="Chapman S.B."/>
            <person name="Gearin G."/>
            <person name="Goldberg J."/>
            <person name="Griggs A."/>
            <person name="Gujja S."/>
            <person name="Hansen M."/>
            <person name="Heiman D."/>
            <person name="Howarth C."/>
            <person name="Larimer J."/>
            <person name="Lui A."/>
            <person name="MacDonald P.J.P."/>
            <person name="McCowen C."/>
            <person name="Montmayeur A."/>
            <person name="Murphy C."/>
            <person name="Neiman D."/>
            <person name="Pearson M."/>
            <person name="Priest M."/>
            <person name="Roberts A."/>
            <person name="Saif S."/>
            <person name="Shea T."/>
            <person name="Sisk P."/>
            <person name="Stolte C."/>
            <person name="Sykes S."/>
            <person name="Wortman J."/>
            <person name="Nusbaum C."/>
            <person name="Birren B."/>
        </authorList>
    </citation>
    <scope>NUCLEOTIDE SEQUENCE</scope>
    <source>
        <strain evidence="2">ERTm3</strain>
    </source>
</reference>
<dbReference type="AlphaFoldDB" id="I3EDA9"/>
<dbReference type="OMA" id="MECTPEK"/>
<protein>
    <submittedName>
        <fullName evidence="2">Uncharacterized protein</fullName>
    </submittedName>
</protein>
<dbReference type="Proteomes" id="UP000002872">
    <property type="component" value="Unassembled WGS sequence"/>
</dbReference>
<dbReference type="VEuPathDB" id="MicrosporidiaDB:NEQG_02541"/>
<proteinExistence type="predicted"/>
<name>I3EDA9_NEMP3</name>
<organism evidence="2 3">
    <name type="scientific">Nematocida parisii (strain ERTm3)</name>
    <name type="common">Nematode killer fungus</name>
    <dbReference type="NCBI Taxonomy" id="935791"/>
    <lineage>
        <taxon>Eukaryota</taxon>
        <taxon>Fungi</taxon>
        <taxon>Fungi incertae sedis</taxon>
        <taxon>Microsporidia</taxon>
        <taxon>Nematocida</taxon>
    </lineage>
</organism>
<sequence>MKSLREEEQRRGCKEQRDPILHAGAKKKEDAADTVITYTNKDGERVLRIVNLIQTMERTPEKVETVISVRTLSSVDRNVNIGVLENLCIFCDSPVDTEASSLLCTQCLQAEPQKPVDTSSYYSFF</sequence>
<keyword evidence="3" id="KW-1185">Reference proteome</keyword>
<dbReference type="HOGENOM" id="CLU_1993215_0_0_1"/>
<dbReference type="EMBL" id="GL870884">
    <property type="protein sequence ID" value="EIJ87206.1"/>
    <property type="molecule type" value="Genomic_DNA"/>
</dbReference>
<evidence type="ECO:0000313" key="3">
    <source>
        <dbReference type="Proteomes" id="UP000002872"/>
    </source>
</evidence>
<dbReference type="OrthoDB" id="2194379at2759"/>
<evidence type="ECO:0000313" key="2">
    <source>
        <dbReference type="EMBL" id="EIJ87206.1"/>
    </source>
</evidence>